<reference evidence="2" key="1">
    <citation type="submission" date="2018-05" db="EMBL/GenBank/DDBJ databases">
        <authorList>
            <person name="Lanie J.A."/>
            <person name="Ng W.-L."/>
            <person name="Kazmierczak K.M."/>
            <person name="Andrzejewski T.M."/>
            <person name="Davidsen T.M."/>
            <person name="Wayne K.J."/>
            <person name="Tettelin H."/>
            <person name="Glass J.I."/>
            <person name="Rusch D."/>
            <person name="Podicherti R."/>
            <person name="Tsui H.-C.T."/>
            <person name="Winkler M.E."/>
        </authorList>
    </citation>
    <scope>NUCLEOTIDE SEQUENCE</scope>
</reference>
<dbReference type="EMBL" id="UINC01126320">
    <property type="protein sequence ID" value="SVD04722.1"/>
    <property type="molecule type" value="Genomic_DNA"/>
</dbReference>
<dbReference type="AlphaFoldDB" id="A0A382S573"/>
<proteinExistence type="predicted"/>
<keyword evidence="1" id="KW-0472">Membrane</keyword>
<gene>
    <name evidence="2" type="ORF">METZ01_LOCUS357576</name>
</gene>
<feature type="transmembrane region" description="Helical" evidence="1">
    <location>
        <begin position="51"/>
        <end position="70"/>
    </location>
</feature>
<feature type="transmembrane region" description="Helical" evidence="1">
    <location>
        <begin position="105"/>
        <end position="121"/>
    </location>
</feature>
<protein>
    <submittedName>
        <fullName evidence="2">Uncharacterized protein</fullName>
    </submittedName>
</protein>
<sequence length="123" mass="13068">MNNAILTKSFAMLIAISIIAAPLPVYSQDINGGTYMEGLMQGQMAAEGNAGWILGGFCCGIFGIGGAYLIEPSPPMHMLMGKSTEYVMGFTQGYKDESKKKNTQYAAVGCLGGILFNLLTLDL</sequence>
<evidence type="ECO:0000256" key="1">
    <source>
        <dbReference type="SAM" id="Phobius"/>
    </source>
</evidence>
<organism evidence="2">
    <name type="scientific">marine metagenome</name>
    <dbReference type="NCBI Taxonomy" id="408172"/>
    <lineage>
        <taxon>unclassified sequences</taxon>
        <taxon>metagenomes</taxon>
        <taxon>ecological metagenomes</taxon>
    </lineage>
</organism>
<keyword evidence="1" id="KW-0812">Transmembrane</keyword>
<name>A0A382S573_9ZZZZ</name>
<keyword evidence="1" id="KW-1133">Transmembrane helix</keyword>
<evidence type="ECO:0000313" key="2">
    <source>
        <dbReference type="EMBL" id="SVD04722.1"/>
    </source>
</evidence>
<accession>A0A382S573</accession>